<dbReference type="SUPFAM" id="SSF56300">
    <property type="entry name" value="Metallo-dependent phosphatases"/>
    <property type="match status" value="1"/>
</dbReference>
<dbReference type="NCBIfam" id="TIGR03729">
    <property type="entry name" value="acc_ester"/>
    <property type="match status" value="1"/>
</dbReference>
<dbReference type="InterPro" id="IPR004843">
    <property type="entry name" value="Calcineurin-like_PHP"/>
</dbReference>
<dbReference type="AlphaFoldDB" id="A0A2N8LDM1"/>
<dbReference type="InterPro" id="IPR022302">
    <property type="entry name" value="Phosphoesterase_putative"/>
</dbReference>
<dbReference type="Pfam" id="PF00149">
    <property type="entry name" value="Metallophos"/>
    <property type="match status" value="1"/>
</dbReference>
<dbReference type="GO" id="GO:0016787">
    <property type="term" value="F:hydrolase activity"/>
    <property type="evidence" value="ECO:0007669"/>
    <property type="project" value="InterPro"/>
</dbReference>
<dbReference type="EMBL" id="LOCM01000009">
    <property type="protein sequence ID" value="PND48265.1"/>
    <property type="molecule type" value="Genomic_DNA"/>
</dbReference>
<dbReference type="CDD" id="cd00838">
    <property type="entry name" value="MPP_superfamily"/>
    <property type="match status" value="1"/>
</dbReference>
<accession>A0A2N8LDM1</accession>
<keyword evidence="3" id="KW-1185">Reference proteome</keyword>
<dbReference type="Proteomes" id="UP000235963">
    <property type="component" value="Unassembled WGS sequence"/>
</dbReference>
<evidence type="ECO:0000259" key="1">
    <source>
        <dbReference type="Pfam" id="PF00149"/>
    </source>
</evidence>
<dbReference type="RefSeq" id="WP_102776934.1">
    <property type="nucleotide sequence ID" value="NZ_CBCSGP010000007.1"/>
</dbReference>
<dbReference type="InterPro" id="IPR052963">
    <property type="entry name" value="Pantetheine_PDE"/>
</dbReference>
<feature type="domain" description="Calcineurin-like phosphoesterase" evidence="1">
    <location>
        <begin position="3"/>
        <end position="209"/>
    </location>
</feature>
<evidence type="ECO:0000313" key="3">
    <source>
        <dbReference type="Proteomes" id="UP000235963"/>
    </source>
</evidence>
<dbReference type="InterPro" id="IPR029052">
    <property type="entry name" value="Metallo-depent_PP-like"/>
</dbReference>
<organism evidence="2 3">
    <name type="scientific">Streptococcus penaeicida</name>
    <dbReference type="NCBI Taxonomy" id="1765960"/>
    <lineage>
        <taxon>Bacteria</taxon>
        <taxon>Bacillati</taxon>
        <taxon>Bacillota</taxon>
        <taxon>Bacilli</taxon>
        <taxon>Lactobacillales</taxon>
        <taxon>Streptococcaceae</taxon>
        <taxon>Streptococcus</taxon>
    </lineage>
</organism>
<proteinExistence type="predicted"/>
<dbReference type="PANTHER" id="PTHR36492:SF2">
    <property type="entry name" value="[ACYL-CARRIER-PROTEIN] PHOSPHODIESTERASE PPTH"/>
    <property type="match status" value="1"/>
</dbReference>
<protein>
    <submittedName>
        <fullName evidence="2">Phosphoesterase</fullName>
    </submittedName>
</protein>
<comment type="caution">
    <text evidence="2">The sequence shown here is derived from an EMBL/GenBank/DDBJ whole genome shotgun (WGS) entry which is preliminary data.</text>
</comment>
<evidence type="ECO:0000313" key="2">
    <source>
        <dbReference type="EMBL" id="PND48265.1"/>
    </source>
</evidence>
<dbReference type="OrthoDB" id="113290at2"/>
<dbReference type="PANTHER" id="PTHR36492">
    <property type="match status" value="1"/>
</dbReference>
<reference evidence="2 3" key="1">
    <citation type="submission" date="2015-12" db="EMBL/GenBank/DDBJ databases">
        <title>Streptococcus penaeicida sp. nov.</title>
        <authorList>
            <person name="Gomez-Gil B."/>
            <person name="Morales-Covarrubias M."/>
        </authorList>
    </citation>
    <scope>NUCLEOTIDE SEQUENCE [LARGE SCALE GENOMIC DNA]</scope>
    <source>
        <strain evidence="2 3">CAIM 1838</strain>
    </source>
</reference>
<sequence length="288" mass="33833">MTRLAIMSDLHIDLNHFGRYEENCLLQVLNEKGIDHLHFAGDISNHFYETTLPFMLKLKEHVRITYNLGNHDMLDLSEEAISEADFKCSPLNDTTMLLAFHGWYDYSFFSEMDEAGNLRFKKQFWFDRRIKRPNSDPQITEAICIKLEQILKSNSDKRIIVAMHFVPHQAFLLTYPKLRPFNAFLGSPKFHQIFTKYSVTDVVFGHNHRRIKVQKYDGILYHSRPLGYSKEWRLTNDFLKANPQLISPTAWTPNKRFAAIHKNENFLAYKATHLKEELASAMTIFEID</sequence>
<dbReference type="Gene3D" id="3.60.21.10">
    <property type="match status" value="1"/>
</dbReference>
<name>A0A2N8LDM1_9STRE</name>
<gene>
    <name evidence="2" type="ORF">AT575_02035</name>
</gene>